<dbReference type="InterPro" id="IPR000498">
    <property type="entry name" value="OmpA-like_TM_dom"/>
</dbReference>
<dbReference type="PRINTS" id="PR01021">
    <property type="entry name" value="OMPADOMAIN"/>
</dbReference>
<keyword evidence="11" id="KW-0732">Signal</keyword>
<feature type="region of interest" description="Disordered" evidence="10">
    <location>
        <begin position="286"/>
        <end position="307"/>
    </location>
</feature>
<dbReference type="PANTHER" id="PTHR30329">
    <property type="entry name" value="STATOR ELEMENT OF FLAGELLAR MOTOR COMPLEX"/>
    <property type="match status" value="1"/>
</dbReference>
<accession>A0A837G1S0</accession>
<dbReference type="GO" id="GO:0046930">
    <property type="term" value="C:pore complex"/>
    <property type="evidence" value="ECO:0007669"/>
    <property type="project" value="UniProtKB-KW"/>
</dbReference>
<dbReference type="GO" id="GO:0006811">
    <property type="term" value="P:monoatomic ion transport"/>
    <property type="evidence" value="ECO:0007669"/>
    <property type="project" value="UniProtKB-KW"/>
</dbReference>
<keyword evidence="9" id="KW-0998">Cell outer membrane</keyword>
<dbReference type="GO" id="GO:0015288">
    <property type="term" value="F:porin activity"/>
    <property type="evidence" value="ECO:0007669"/>
    <property type="project" value="UniProtKB-KW"/>
</dbReference>
<dbReference type="SUPFAM" id="SSF56925">
    <property type="entry name" value="OMPA-like"/>
    <property type="match status" value="1"/>
</dbReference>
<gene>
    <name evidence="12" type="ORF">TW71_20485</name>
</gene>
<evidence type="ECO:0000256" key="1">
    <source>
        <dbReference type="ARBA" id="ARBA00004571"/>
    </source>
</evidence>
<dbReference type="KEGG" id="vct:JV59_27270"/>
<evidence type="ECO:0000256" key="7">
    <source>
        <dbReference type="ARBA" id="ARBA00023114"/>
    </source>
</evidence>
<dbReference type="InterPro" id="IPR011250">
    <property type="entry name" value="OMP/PagP_B-barrel"/>
</dbReference>
<name>A0A837G1S0_9VIBR</name>
<dbReference type="EMBL" id="JXXR01000022">
    <property type="protein sequence ID" value="KJY68456.1"/>
    <property type="molecule type" value="Genomic_DNA"/>
</dbReference>
<proteinExistence type="inferred from homology"/>
<dbReference type="InterPro" id="IPR050330">
    <property type="entry name" value="Bact_OuterMem_StrucFunc"/>
</dbReference>
<keyword evidence="4" id="KW-1134">Transmembrane beta strand</keyword>
<evidence type="ECO:0000256" key="10">
    <source>
        <dbReference type="SAM" id="MobiDB-lite"/>
    </source>
</evidence>
<evidence type="ECO:0000256" key="11">
    <source>
        <dbReference type="SAM" id="SignalP"/>
    </source>
</evidence>
<sequence length="321" mass="34429">MKKLAAVVSGTLLLASASANAQFYLGAKAGASWVDDLCTTGECDDNSWALGSFVGYEFNDYLALEAGLDTLGETTGSGYQDAGLVSYSLAPRFSLPLTENIDAFAKAGGAYVEYGNKSDSSFVGGVGLSYTVLPNIDIQVEYQRLTDIDIDTHGISGNAVTLGFTTKFGGSDEQAEAPAQEEMLVEETVEETVVVKPVFQTFESEVVYSVSFKFDSAELTPESEMALKEVASFMGEYPQATVDVVGYTDTSGPAAYNQKLSEQRAQSVADVIAEYGVNQSRIHVEGAGESNPIATNETRDGRIENRRAEVTVNEFEYEVQP</sequence>
<keyword evidence="3" id="KW-0813">Transport</keyword>
<evidence type="ECO:0000256" key="2">
    <source>
        <dbReference type="ARBA" id="ARBA00005710"/>
    </source>
</evidence>
<dbReference type="Gene3D" id="3.30.1330.60">
    <property type="entry name" value="OmpA-like domain"/>
    <property type="match status" value="1"/>
</dbReference>
<dbReference type="PROSITE" id="PS51123">
    <property type="entry name" value="OMPA_2"/>
    <property type="match status" value="1"/>
</dbReference>
<dbReference type="Pfam" id="PF00691">
    <property type="entry name" value="OmpA"/>
    <property type="match status" value="1"/>
</dbReference>
<dbReference type="PANTHER" id="PTHR30329:SF21">
    <property type="entry name" value="LIPOPROTEIN YIAD-RELATED"/>
    <property type="match status" value="1"/>
</dbReference>
<dbReference type="InterPro" id="IPR006664">
    <property type="entry name" value="OMP_bac"/>
</dbReference>
<evidence type="ECO:0000256" key="9">
    <source>
        <dbReference type="ARBA" id="ARBA00023237"/>
    </source>
</evidence>
<dbReference type="AlphaFoldDB" id="A0A837G1S0"/>
<protein>
    <submittedName>
        <fullName evidence="12">Membrane protein</fullName>
    </submittedName>
</protein>
<feature type="signal peptide" evidence="11">
    <location>
        <begin position="1"/>
        <end position="21"/>
    </location>
</feature>
<dbReference type="RefSeq" id="WP_038510081.1">
    <property type="nucleotide sequence ID" value="NZ_CP009264.1"/>
</dbReference>
<evidence type="ECO:0000256" key="4">
    <source>
        <dbReference type="ARBA" id="ARBA00022452"/>
    </source>
</evidence>
<comment type="subcellular location">
    <subcellularLocation>
        <location evidence="1">Cell outer membrane</location>
        <topology evidence="1">Multi-pass membrane protein</topology>
    </subcellularLocation>
</comment>
<feature type="compositionally biased region" description="Basic and acidic residues" evidence="10">
    <location>
        <begin position="297"/>
        <end position="307"/>
    </location>
</feature>
<evidence type="ECO:0000256" key="5">
    <source>
        <dbReference type="ARBA" id="ARBA00022692"/>
    </source>
</evidence>
<dbReference type="InterPro" id="IPR036737">
    <property type="entry name" value="OmpA-like_sf"/>
</dbReference>
<keyword evidence="7" id="KW-0626">Porin</keyword>
<feature type="chain" id="PRO_5043400367" evidence="11">
    <location>
        <begin position="22"/>
        <end position="321"/>
    </location>
</feature>
<dbReference type="PRINTS" id="PR01023">
    <property type="entry name" value="NAFLGMOTY"/>
</dbReference>
<evidence type="ECO:0000256" key="6">
    <source>
        <dbReference type="ARBA" id="ARBA00023065"/>
    </source>
</evidence>
<organism evidence="12">
    <name type="scientific">Vibrio coralliilyticus</name>
    <dbReference type="NCBI Taxonomy" id="190893"/>
    <lineage>
        <taxon>Bacteria</taxon>
        <taxon>Pseudomonadati</taxon>
        <taxon>Pseudomonadota</taxon>
        <taxon>Gammaproteobacteria</taxon>
        <taxon>Vibrionales</taxon>
        <taxon>Vibrionaceae</taxon>
        <taxon>Vibrio</taxon>
    </lineage>
</organism>
<evidence type="ECO:0000256" key="8">
    <source>
        <dbReference type="ARBA" id="ARBA00023136"/>
    </source>
</evidence>
<comment type="caution">
    <text evidence="12">The sequence shown here is derived from an EMBL/GenBank/DDBJ whole genome shotgun (WGS) entry which is preliminary data.</text>
</comment>
<dbReference type="Gene3D" id="2.40.160.20">
    <property type="match status" value="1"/>
</dbReference>
<dbReference type="PROSITE" id="PS01068">
    <property type="entry name" value="OMPA_1"/>
    <property type="match status" value="1"/>
</dbReference>
<keyword evidence="5" id="KW-0812">Transmembrane</keyword>
<comment type="similarity">
    <text evidence="2">Belongs to the outer membrane OOP (TC 1.B.6) superfamily. OmpA family.</text>
</comment>
<keyword evidence="6" id="KW-0406">Ion transport</keyword>
<dbReference type="SUPFAM" id="SSF103088">
    <property type="entry name" value="OmpA-like"/>
    <property type="match status" value="1"/>
</dbReference>
<keyword evidence="8" id="KW-0472">Membrane</keyword>
<dbReference type="Pfam" id="PF01389">
    <property type="entry name" value="OmpA_membrane"/>
    <property type="match status" value="1"/>
</dbReference>
<dbReference type="OrthoDB" id="9782229at2"/>
<evidence type="ECO:0000256" key="3">
    <source>
        <dbReference type="ARBA" id="ARBA00022448"/>
    </source>
</evidence>
<evidence type="ECO:0000313" key="12">
    <source>
        <dbReference type="EMBL" id="KJY68456.1"/>
    </source>
</evidence>
<dbReference type="CDD" id="cd07185">
    <property type="entry name" value="OmpA_C-like"/>
    <property type="match status" value="1"/>
</dbReference>
<dbReference type="InterPro" id="IPR006665">
    <property type="entry name" value="OmpA-like"/>
</dbReference>
<dbReference type="GO" id="GO:0009279">
    <property type="term" value="C:cell outer membrane"/>
    <property type="evidence" value="ECO:0007669"/>
    <property type="project" value="UniProtKB-SubCell"/>
</dbReference>
<dbReference type="InterPro" id="IPR006690">
    <property type="entry name" value="OMPA-like_CS"/>
</dbReference>
<reference evidence="12" key="1">
    <citation type="journal article" date="2015" name="BMC Genomics">
        <title>Genome mining reveals unlocked bioactive potential of marine Gram-negative bacteria.</title>
        <authorList>
            <person name="Machado H."/>
            <person name="Sonnenschein E.C."/>
            <person name="Melchiorsen J."/>
            <person name="Gram L."/>
        </authorList>
    </citation>
    <scope>NUCLEOTIDE SEQUENCE</scope>
    <source>
        <strain evidence="12">S2052</strain>
    </source>
</reference>